<dbReference type="GO" id="GO:0046677">
    <property type="term" value="P:response to antibiotic"/>
    <property type="evidence" value="ECO:0007669"/>
    <property type="project" value="InterPro"/>
</dbReference>
<dbReference type="EMBL" id="BMOE01000017">
    <property type="protein sequence ID" value="GGJ87190.1"/>
    <property type="molecule type" value="Genomic_DNA"/>
</dbReference>
<evidence type="ECO:0000259" key="2">
    <source>
        <dbReference type="Pfam" id="PF13354"/>
    </source>
</evidence>
<dbReference type="InterPro" id="IPR012338">
    <property type="entry name" value="Beta-lactam/transpept-like"/>
</dbReference>
<proteinExistence type="predicted"/>
<evidence type="ECO:0000256" key="1">
    <source>
        <dbReference type="SAM" id="MobiDB-lite"/>
    </source>
</evidence>
<dbReference type="PANTHER" id="PTHR35333:SF4">
    <property type="entry name" value="SLR0121 PROTEIN"/>
    <property type="match status" value="1"/>
</dbReference>
<evidence type="ECO:0000313" key="4">
    <source>
        <dbReference type="Proteomes" id="UP000635726"/>
    </source>
</evidence>
<dbReference type="PANTHER" id="PTHR35333">
    <property type="entry name" value="BETA-LACTAMASE"/>
    <property type="match status" value="1"/>
</dbReference>
<keyword evidence="4" id="KW-1185">Reference proteome</keyword>
<evidence type="ECO:0000313" key="3">
    <source>
        <dbReference type="EMBL" id="GGJ87190.1"/>
    </source>
</evidence>
<dbReference type="RefSeq" id="WP_188964502.1">
    <property type="nucleotide sequence ID" value="NZ_BMOE01000017.1"/>
</dbReference>
<protein>
    <recommendedName>
        <fullName evidence="2">Beta-lactamase class A catalytic domain-containing protein</fullName>
    </recommendedName>
</protein>
<reference evidence="3" key="1">
    <citation type="journal article" date="2014" name="Int. J. Syst. Evol. Microbiol.">
        <title>Complete genome sequence of Corynebacterium casei LMG S-19264T (=DSM 44701T), isolated from a smear-ripened cheese.</title>
        <authorList>
            <consortium name="US DOE Joint Genome Institute (JGI-PGF)"/>
            <person name="Walter F."/>
            <person name="Albersmeier A."/>
            <person name="Kalinowski J."/>
            <person name="Ruckert C."/>
        </authorList>
    </citation>
    <scope>NUCLEOTIDE SEQUENCE</scope>
    <source>
        <strain evidence="3">JCM 14371</strain>
    </source>
</reference>
<accession>A0A917PQH5</accession>
<organism evidence="3 4">
    <name type="scientific">Deinococcus aquiradiocola</name>
    <dbReference type="NCBI Taxonomy" id="393059"/>
    <lineage>
        <taxon>Bacteria</taxon>
        <taxon>Thermotogati</taxon>
        <taxon>Deinococcota</taxon>
        <taxon>Deinococci</taxon>
        <taxon>Deinococcales</taxon>
        <taxon>Deinococcaceae</taxon>
        <taxon>Deinococcus</taxon>
    </lineage>
</organism>
<dbReference type="Gene3D" id="3.40.710.10">
    <property type="entry name" value="DD-peptidase/beta-lactamase superfamily"/>
    <property type="match status" value="1"/>
</dbReference>
<feature type="domain" description="Beta-lactamase class A catalytic" evidence="2">
    <location>
        <begin position="57"/>
        <end position="309"/>
    </location>
</feature>
<name>A0A917PQH5_9DEIO</name>
<dbReference type="GO" id="GO:0008800">
    <property type="term" value="F:beta-lactamase activity"/>
    <property type="evidence" value="ECO:0007669"/>
    <property type="project" value="InterPro"/>
</dbReference>
<dbReference type="InterPro" id="IPR045155">
    <property type="entry name" value="Beta-lactam_cat"/>
</dbReference>
<gene>
    <name evidence="3" type="ORF">GCM10008939_33990</name>
</gene>
<feature type="region of interest" description="Disordered" evidence="1">
    <location>
        <begin position="1"/>
        <end position="27"/>
    </location>
</feature>
<dbReference type="AlphaFoldDB" id="A0A917PQH5"/>
<dbReference type="InterPro" id="IPR000871">
    <property type="entry name" value="Beta-lactam_class-A"/>
</dbReference>
<dbReference type="Pfam" id="PF13354">
    <property type="entry name" value="Beta-lactamase2"/>
    <property type="match status" value="1"/>
</dbReference>
<dbReference type="SUPFAM" id="SSF56601">
    <property type="entry name" value="beta-lactamase/transpeptidase-like"/>
    <property type="match status" value="1"/>
</dbReference>
<sequence length="352" mass="38457">MSSSDPVPCEESTHTAAPVHHEAPPLPPDVSGTVAFYAAHYLPDGRKTHDVRSGPVDTRLPLASAFKTMLLYTVLQQVDDGHLHLDQQFETTDANQSIEAFPPDRINTLDRLAELTIRNSDNTASDILHLAADPARVAERTTQLSPCTHIHLTTKAFWAAMSGLIPEIIDPSTPETLRSSARTFAALPAQEKRDVAARINTLAQGVHQQAVYDGLDTYFNGANYHPENDVSLLNSSTARAYSDLLSRLFLQSTLKPATRARFREIMASGCCTKPTEGVPFPYTYWGAKAGSGWRLLTMTGFMELPDGSGIAYTYVNHESDVQDAEEIEGQLRPVLNWIVSAVTPLAESTGTP</sequence>
<dbReference type="GO" id="GO:0030655">
    <property type="term" value="P:beta-lactam antibiotic catabolic process"/>
    <property type="evidence" value="ECO:0007669"/>
    <property type="project" value="InterPro"/>
</dbReference>
<dbReference type="Proteomes" id="UP000635726">
    <property type="component" value="Unassembled WGS sequence"/>
</dbReference>
<comment type="caution">
    <text evidence="3">The sequence shown here is derived from an EMBL/GenBank/DDBJ whole genome shotgun (WGS) entry which is preliminary data.</text>
</comment>
<reference evidence="3" key="2">
    <citation type="submission" date="2020-09" db="EMBL/GenBank/DDBJ databases">
        <authorList>
            <person name="Sun Q."/>
            <person name="Ohkuma M."/>
        </authorList>
    </citation>
    <scope>NUCLEOTIDE SEQUENCE</scope>
    <source>
        <strain evidence="3">JCM 14371</strain>
    </source>
</reference>